<name>A0ABR4PZP7_9CEST</name>
<feature type="compositionally biased region" description="Polar residues" evidence="2">
    <location>
        <begin position="831"/>
        <end position="851"/>
    </location>
</feature>
<comment type="caution">
    <text evidence="3">The sequence shown here is derived from an EMBL/GenBank/DDBJ whole genome shotgun (WGS) entry which is preliminary data.</text>
</comment>
<feature type="coiled-coil region" evidence="1">
    <location>
        <begin position="172"/>
        <end position="240"/>
    </location>
</feature>
<organism evidence="3 4">
    <name type="scientific">Taenia crassiceps</name>
    <dbReference type="NCBI Taxonomy" id="6207"/>
    <lineage>
        <taxon>Eukaryota</taxon>
        <taxon>Metazoa</taxon>
        <taxon>Spiralia</taxon>
        <taxon>Lophotrochozoa</taxon>
        <taxon>Platyhelminthes</taxon>
        <taxon>Cestoda</taxon>
        <taxon>Eucestoda</taxon>
        <taxon>Cyclophyllidea</taxon>
        <taxon>Taeniidae</taxon>
        <taxon>Taenia</taxon>
    </lineage>
</organism>
<keyword evidence="1" id="KW-0175">Coiled coil</keyword>
<gene>
    <name evidence="3" type="ORF">TcWFU_007815</name>
</gene>
<dbReference type="EMBL" id="JAKROA010000023">
    <property type="protein sequence ID" value="KAL5102867.1"/>
    <property type="molecule type" value="Genomic_DNA"/>
</dbReference>
<feature type="region of interest" description="Disordered" evidence="2">
    <location>
        <begin position="125"/>
        <end position="149"/>
    </location>
</feature>
<feature type="compositionally biased region" description="Polar residues" evidence="2">
    <location>
        <begin position="405"/>
        <end position="427"/>
    </location>
</feature>
<sequence>MKPEVVKLEDTNSDFSKSNVFVTPAEFVPSVTKVVINQDGDGDDSGFQSHCVEKTFDPKAAVNGQLRRESDDGTPSSIGSSVKSVKSVVSGAAQRGVSDITYNSRPVAFTPARIKQCSLFTLRRSNGSPPTIADRSQKKSPPMRIGTSISQDHSINSCWRIRDGNHLVAQTVAERRARAEALELERRRARRANLEASEAALEAARQRAHSLRAARSLELRKREEEQHARVFARRKRLEEERKEYLIRRIASTVTITETGAQPHYQRSPRHPTLNIKSRGFASELDPSDPRYCPFGFGSSTRRDVCPSPMQKLTDVRKTGSCSGREGFWRATISKPSTSFTVESQGRLAKNANTTPTSTHMGLNKPPKGRNVNSTPLQRRQSGSVVPKGSTNSNRSFVKTAKSPIHSRQTQHAQKQLQPGSSRLSKSCSRMLPTPIPRSKALTLQPSKDAVVLGTSSIPQTVEKKQRGVATKSSIPTQAGCEPTKVAAQVYRASLNEYQKFSQDKRISEDEEAARLKRDKEKNSLLEAMARVTVNEAINLAVAELKAEAVEAFAASAKQGVVEKAVELLNGLADSSVTRSKCRRSRRRCLLYRGTRNPKVDGTSLWRNAVISSKEVLNDALQRMTLSANTDSMKKPQSKIISVLAKAASNAAEREERRVRIDRIMSRVRAPSATPSPVQPVAKALLGVAAENNNLGPDDVKGLQPRHRLRSNGAIRSMLASGLLSSNSKAALLLQNHLDRNEQALPPLELCSPCAETSSVSDIEQHSTNERNNHCHGSEINLNTQLAKQSTYSPIISDEDPCTHEIGDWHSSCTFVTTAARYPVNGHGQSDRLASTHHSSCSDVSTTSGLQQ</sequence>
<proteinExistence type="predicted"/>
<feature type="compositionally biased region" description="Polar residues" evidence="2">
    <location>
        <begin position="370"/>
        <end position="396"/>
    </location>
</feature>
<protein>
    <submittedName>
        <fullName evidence="3">Uncharacterized protein</fullName>
    </submittedName>
</protein>
<evidence type="ECO:0000313" key="3">
    <source>
        <dbReference type="EMBL" id="KAL5102867.1"/>
    </source>
</evidence>
<accession>A0ABR4PZP7</accession>
<feature type="region of interest" description="Disordered" evidence="2">
    <location>
        <begin position="58"/>
        <end position="81"/>
    </location>
</feature>
<evidence type="ECO:0000313" key="4">
    <source>
        <dbReference type="Proteomes" id="UP001651158"/>
    </source>
</evidence>
<evidence type="ECO:0000256" key="2">
    <source>
        <dbReference type="SAM" id="MobiDB-lite"/>
    </source>
</evidence>
<keyword evidence="4" id="KW-1185">Reference proteome</keyword>
<reference evidence="3 4" key="1">
    <citation type="journal article" date="2022" name="Front. Cell. Infect. Microbiol.">
        <title>The Genomes of Two Strains of Taenia crassiceps the Animal Model for the Study of Human Cysticercosis.</title>
        <authorList>
            <person name="Bobes R.J."/>
            <person name="Estrada K."/>
            <person name="Rios-Valencia D.G."/>
            <person name="Calderon-Gallegos A."/>
            <person name="de la Torre P."/>
            <person name="Carrero J.C."/>
            <person name="Sanchez-Flores A."/>
            <person name="Laclette J.P."/>
        </authorList>
    </citation>
    <scope>NUCLEOTIDE SEQUENCE [LARGE SCALE GENOMIC DNA]</scope>
    <source>
        <strain evidence="3">WFUcys</strain>
    </source>
</reference>
<dbReference type="Proteomes" id="UP001651158">
    <property type="component" value="Unassembled WGS sequence"/>
</dbReference>
<feature type="region of interest" description="Disordered" evidence="2">
    <location>
        <begin position="338"/>
        <end position="435"/>
    </location>
</feature>
<feature type="compositionally biased region" description="Polar residues" evidence="2">
    <location>
        <begin position="350"/>
        <end position="360"/>
    </location>
</feature>
<evidence type="ECO:0000256" key="1">
    <source>
        <dbReference type="SAM" id="Coils"/>
    </source>
</evidence>
<feature type="region of interest" description="Disordered" evidence="2">
    <location>
        <begin position="827"/>
        <end position="851"/>
    </location>
</feature>